<evidence type="ECO:0000256" key="12">
    <source>
        <dbReference type="SAM" id="MobiDB-lite"/>
    </source>
</evidence>
<feature type="compositionally biased region" description="Low complexity" evidence="12">
    <location>
        <begin position="544"/>
        <end position="572"/>
    </location>
</feature>
<dbReference type="InterPro" id="IPR001772">
    <property type="entry name" value="KA1_dom"/>
</dbReference>
<protein>
    <recommendedName>
        <fullName evidence="2">non-specific serine/threonine protein kinase</fullName>
        <ecNumber evidence="2">2.7.11.1</ecNumber>
    </recommendedName>
</protein>
<keyword evidence="5 10" id="KW-0547">Nucleotide-binding</keyword>
<evidence type="ECO:0000256" key="1">
    <source>
        <dbReference type="ARBA" id="ARBA00006234"/>
    </source>
</evidence>
<feature type="domain" description="KA1" evidence="14">
    <location>
        <begin position="473"/>
        <end position="521"/>
    </location>
</feature>
<evidence type="ECO:0000256" key="5">
    <source>
        <dbReference type="ARBA" id="ARBA00022741"/>
    </source>
</evidence>
<dbReference type="GO" id="GO:0005737">
    <property type="term" value="C:cytoplasm"/>
    <property type="evidence" value="ECO:0007669"/>
    <property type="project" value="TreeGrafter"/>
</dbReference>
<evidence type="ECO:0000256" key="7">
    <source>
        <dbReference type="ARBA" id="ARBA00022840"/>
    </source>
</evidence>
<dbReference type="EMBL" id="HBHJ01005421">
    <property type="protein sequence ID" value="CAD9668347.1"/>
    <property type="molecule type" value="Transcribed_RNA"/>
</dbReference>
<evidence type="ECO:0000256" key="8">
    <source>
        <dbReference type="ARBA" id="ARBA00047899"/>
    </source>
</evidence>
<dbReference type="PROSITE" id="PS00107">
    <property type="entry name" value="PROTEIN_KINASE_ATP"/>
    <property type="match status" value="1"/>
</dbReference>
<dbReference type="GO" id="GO:0035556">
    <property type="term" value="P:intracellular signal transduction"/>
    <property type="evidence" value="ECO:0007669"/>
    <property type="project" value="TreeGrafter"/>
</dbReference>
<dbReference type="Pfam" id="PF00069">
    <property type="entry name" value="Pkinase"/>
    <property type="match status" value="1"/>
</dbReference>
<dbReference type="SUPFAM" id="SSF56112">
    <property type="entry name" value="Protein kinase-like (PK-like)"/>
    <property type="match status" value="1"/>
</dbReference>
<comment type="catalytic activity">
    <reaction evidence="9">
        <text>L-seryl-[protein] + ATP = O-phospho-L-seryl-[protein] + ADP + H(+)</text>
        <dbReference type="Rhea" id="RHEA:17989"/>
        <dbReference type="Rhea" id="RHEA-COMP:9863"/>
        <dbReference type="Rhea" id="RHEA-COMP:11604"/>
        <dbReference type="ChEBI" id="CHEBI:15378"/>
        <dbReference type="ChEBI" id="CHEBI:29999"/>
        <dbReference type="ChEBI" id="CHEBI:30616"/>
        <dbReference type="ChEBI" id="CHEBI:83421"/>
        <dbReference type="ChEBI" id="CHEBI:456216"/>
        <dbReference type="EC" id="2.7.11.1"/>
    </reaction>
</comment>
<evidence type="ECO:0000259" key="14">
    <source>
        <dbReference type="PROSITE" id="PS50032"/>
    </source>
</evidence>
<dbReference type="Pfam" id="PF16579">
    <property type="entry name" value="AdenylateSensor"/>
    <property type="match status" value="1"/>
</dbReference>
<dbReference type="CDD" id="cd14079">
    <property type="entry name" value="STKc_AMPK_alpha"/>
    <property type="match status" value="1"/>
</dbReference>
<dbReference type="InterPro" id="IPR017441">
    <property type="entry name" value="Protein_kinase_ATP_BS"/>
</dbReference>
<evidence type="ECO:0000313" key="15">
    <source>
        <dbReference type="EMBL" id="CAD9668347.1"/>
    </source>
</evidence>
<dbReference type="FunFam" id="3.30.200.20:FF:000003">
    <property type="entry name" value="Non-specific serine/threonine protein kinase"/>
    <property type="match status" value="1"/>
</dbReference>
<keyword evidence="7 10" id="KW-0067">ATP-binding</keyword>
<dbReference type="AlphaFoldDB" id="A0A7S2W5U8"/>
<evidence type="ECO:0000259" key="13">
    <source>
        <dbReference type="PROSITE" id="PS50011"/>
    </source>
</evidence>
<dbReference type="SUPFAM" id="SSF103243">
    <property type="entry name" value="KA1-like"/>
    <property type="match status" value="1"/>
</dbReference>
<comment type="catalytic activity">
    <reaction evidence="8">
        <text>L-threonyl-[protein] + ATP = O-phospho-L-threonyl-[protein] + ADP + H(+)</text>
        <dbReference type="Rhea" id="RHEA:46608"/>
        <dbReference type="Rhea" id="RHEA-COMP:11060"/>
        <dbReference type="Rhea" id="RHEA-COMP:11605"/>
        <dbReference type="ChEBI" id="CHEBI:15378"/>
        <dbReference type="ChEBI" id="CHEBI:30013"/>
        <dbReference type="ChEBI" id="CHEBI:30616"/>
        <dbReference type="ChEBI" id="CHEBI:61977"/>
        <dbReference type="ChEBI" id="CHEBI:456216"/>
        <dbReference type="EC" id="2.7.11.1"/>
    </reaction>
</comment>
<feature type="compositionally biased region" description="Polar residues" evidence="12">
    <location>
        <begin position="617"/>
        <end position="628"/>
    </location>
</feature>
<dbReference type="InterPro" id="IPR032270">
    <property type="entry name" value="AMPK_C"/>
</dbReference>
<evidence type="ECO:0000256" key="6">
    <source>
        <dbReference type="ARBA" id="ARBA00022777"/>
    </source>
</evidence>
<keyword evidence="6" id="KW-0418">Kinase</keyword>
<dbReference type="SMART" id="SM00220">
    <property type="entry name" value="S_TKc"/>
    <property type="match status" value="1"/>
</dbReference>
<proteinExistence type="inferred from homology"/>
<keyword evidence="4" id="KW-0808">Transferase</keyword>
<evidence type="ECO:0000256" key="10">
    <source>
        <dbReference type="PROSITE-ProRule" id="PRU10141"/>
    </source>
</evidence>
<feature type="region of interest" description="Disordered" evidence="12">
    <location>
        <begin position="377"/>
        <end position="401"/>
    </location>
</feature>
<name>A0A7S2W5U8_9STRA</name>
<keyword evidence="3" id="KW-0723">Serine/threonine-protein kinase</keyword>
<sequence>MDQVPVVIGNYRLGKNLGIGAFGKVKHATNVITGHHVAIKILNRNRIQQLDMTEKVKREINILKQCTHAHIIRLYEVIDTPSDIFVVMEYVPHGELFDYIVMKGRLSPDEARHFFHQIIAGVEYCHYHNIVHRDLKPENLLLDAEQNLKIADFGLSNTMRDGEFLRTSCGSPNYAAPEVISGNLYAGPEVDVWSCGVILYALLCGSLPFDDESIPNLFKKIKSGMYSLPSHLSTLSRDLIPRMLVVDPMKRITIPEIRQHPWFQHKLPLYLTFTPDMLELHENTLDHDTADEVCQIPRLVATPAEVEQAVLGSSDRNDLRVAYELILDSKRSRQRAAEVAMAQQAAAATTPPAFASASGRNSPNGPAPALALQMQAQNQEKAEKATAALTGSVSPSGASQPTRRRRWYLGIQSKKEPAHVMTEVYKALASLGCDWQMLEIYRIKCRCRIASLMPIAGDGRATPFGFSPSPGSPHPANEFIKIYLTLYKVQPSIYLLDFQKLDGNPFDFMTLCARIITELKALSQASRQLQQQLALQQQQQQLALQQQHQHQPPLDTMRAQQPHPQTLPTLPHDASHPQPPFQPGSAPARQHMANVLPPVPHSTGDSHHHPGVVPSDPATSTPESMELR</sequence>
<evidence type="ECO:0000256" key="4">
    <source>
        <dbReference type="ARBA" id="ARBA00022679"/>
    </source>
</evidence>
<keyword evidence="11" id="KW-0175">Coiled coil</keyword>
<dbReference type="EC" id="2.7.11.1" evidence="2"/>
<organism evidence="15">
    <name type="scientific">Rhizochromulina marina</name>
    <dbReference type="NCBI Taxonomy" id="1034831"/>
    <lineage>
        <taxon>Eukaryota</taxon>
        <taxon>Sar</taxon>
        <taxon>Stramenopiles</taxon>
        <taxon>Ochrophyta</taxon>
        <taxon>Dictyochophyceae</taxon>
        <taxon>Rhizochromulinales</taxon>
        <taxon>Rhizochromulina</taxon>
    </lineage>
</organism>
<dbReference type="GO" id="GO:0004674">
    <property type="term" value="F:protein serine/threonine kinase activity"/>
    <property type="evidence" value="ECO:0007669"/>
    <property type="project" value="UniProtKB-KW"/>
</dbReference>
<dbReference type="PANTHER" id="PTHR24346">
    <property type="entry name" value="MAP/MICROTUBULE AFFINITY-REGULATING KINASE"/>
    <property type="match status" value="1"/>
</dbReference>
<dbReference type="PANTHER" id="PTHR24346:SF82">
    <property type="entry name" value="KP78A-RELATED"/>
    <property type="match status" value="1"/>
</dbReference>
<evidence type="ECO:0000256" key="2">
    <source>
        <dbReference type="ARBA" id="ARBA00012513"/>
    </source>
</evidence>
<dbReference type="Gene3D" id="3.30.310.80">
    <property type="entry name" value="Kinase associated domain 1, KA1"/>
    <property type="match status" value="1"/>
</dbReference>
<dbReference type="InterPro" id="IPR000719">
    <property type="entry name" value="Prot_kinase_dom"/>
</dbReference>
<dbReference type="CDD" id="cd12122">
    <property type="entry name" value="AMPKA_C"/>
    <property type="match status" value="1"/>
</dbReference>
<feature type="compositionally biased region" description="Polar residues" evidence="12">
    <location>
        <begin position="389"/>
        <end position="401"/>
    </location>
</feature>
<dbReference type="FunFam" id="1.10.510.10:FF:000407">
    <property type="entry name" value="Non-specific serine/threonine protein kinase"/>
    <property type="match status" value="1"/>
</dbReference>
<dbReference type="GO" id="GO:0005524">
    <property type="term" value="F:ATP binding"/>
    <property type="evidence" value="ECO:0007669"/>
    <property type="project" value="UniProtKB-UniRule"/>
</dbReference>
<evidence type="ECO:0000256" key="9">
    <source>
        <dbReference type="ARBA" id="ARBA00048679"/>
    </source>
</evidence>
<dbReference type="PROSITE" id="PS00108">
    <property type="entry name" value="PROTEIN_KINASE_ST"/>
    <property type="match status" value="1"/>
</dbReference>
<feature type="domain" description="Protein kinase" evidence="13">
    <location>
        <begin position="11"/>
        <end position="263"/>
    </location>
</feature>
<feature type="binding site" evidence="10">
    <location>
        <position position="40"/>
    </location>
    <ligand>
        <name>ATP</name>
        <dbReference type="ChEBI" id="CHEBI:30616"/>
    </ligand>
</feature>
<gene>
    <name evidence="15" type="ORF">RMAR1173_LOCUS3568</name>
</gene>
<dbReference type="InterPro" id="IPR028375">
    <property type="entry name" value="KA1/Ssp2_C"/>
</dbReference>
<evidence type="ECO:0000256" key="11">
    <source>
        <dbReference type="SAM" id="Coils"/>
    </source>
</evidence>
<dbReference type="InterPro" id="IPR011009">
    <property type="entry name" value="Kinase-like_dom_sf"/>
</dbReference>
<evidence type="ECO:0000256" key="3">
    <source>
        <dbReference type="ARBA" id="ARBA00022527"/>
    </source>
</evidence>
<dbReference type="Gene3D" id="1.10.510.10">
    <property type="entry name" value="Transferase(Phosphotransferase) domain 1"/>
    <property type="match status" value="1"/>
</dbReference>
<dbReference type="PROSITE" id="PS50032">
    <property type="entry name" value="KA1"/>
    <property type="match status" value="1"/>
</dbReference>
<dbReference type="InterPro" id="IPR008271">
    <property type="entry name" value="Ser/Thr_kinase_AS"/>
</dbReference>
<dbReference type="PROSITE" id="PS50011">
    <property type="entry name" value="PROTEIN_KINASE_DOM"/>
    <property type="match status" value="1"/>
</dbReference>
<feature type="region of interest" description="Disordered" evidence="12">
    <location>
        <begin position="544"/>
        <end position="628"/>
    </location>
</feature>
<reference evidence="15" key="1">
    <citation type="submission" date="2021-01" db="EMBL/GenBank/DDBJ databases">
        <authorList>
            <person name="Corre E."/>
            <person name="Pelletier E."/>
            <person name="Niang G."/>
            <person name="Scheremetjew M."/>
            <person name="Finn R."/>
            <person name="Kale V."/>
            <person name="Holt S."/>
            <person name="Cochrane G."/>
            <person name="Meng A."/>
            <person name="Brown T."/>
            <person name="Cohen L."/>
        </authorList>
    </citation>
    <scope>NUCLEOTIDE SEQUENCE</scope>
    <source>
        <strain evidence="15">CCMP1243</strain>
    </source>
</reference>
<accession>A0A7S2W5U8</accession>
<comment type="similarity">
    <text evidence="1">Belongs to the protein kinase superfamily. CAMK Ser/Thr protein kinase family. SNF1 subfamily.</text>
</comment>
<feature type="coiled-coil region" evidence="11">
    <location>
        <begin position="512"/>
        <end position="539"/>
    </location>
</feature>